<reference evidence="2" key="1">
    <citation type="submission" date="2023-08" db="EMBL/GenBank/DDBJ databases">
        <authorList>
            <person name="Chen Y."/>
            <person name="Shah S."/>
            <person name="Dougan E. K."/>
            <person name="Thang M."/>
            <person name="Chan C."/>
        </authorList>
    </citation>
    <scope>NUCLEOTIDE SEQUENCE</scope>
</reference>
<accession>A0AA36I6J1</accession>
<proteinExistence type="predicted"/>
<dbReference type="InterPro" id="IPR011990">
    <property type="entry name" value="TPR-like_helical_dom_sf"/>
</dbReference>
<evidence type="ECO:0000313" key="2">
    <source>
        <dbReference type="EMBL" id="CAJ1381113.1"/>
    </source>
</evidence>
<evidence type="ECO:0000313" key="3">
    <source>
        <dbReference type="Proteomes" id="UP001178507"/>
    </source>
</evidence>
<keyword evidence="1" id="KW-0677">Repeat</keyword>
<evidence type="ECO:0000256" key="1">
    <source>
        <dbReference type="ARBA" id="ARBA00022737"/>
    </source>
</evidence>
<comment type="caution">
    <text evidence="2">The sequence shown here is derived from an EMBL/GenBank/DDBJ whole genome shotgun (WGS) entry which is preliminary data.</text>
</comment>
<dbReference type="Gene3D" id="1.25.40.10">
    <property type="entry name" value="Tetratricopeptide repeat domain"/>
    <property type="match status" value="2"/>
</dbReference>
<name>A0AA36I6J1_9DINO</name>
<protein>
    <recommendedName>
        <fullName evidence="4">Pentatricopeptide repeat-containing protein, chloroplastic</fullName>
    </recommendedName>
</protein>
<dbReference type="EMBL" id="CAUJNA010000779">
    <property type="protein sequence ID" value="CAJ1381113.1"/>
    <property type="molecule type" value="Genomic_DNA"/>
</dbReference>
<gene>
    <name evidence="2" type="ORF">EVOR1521_LOCUS8902</name>
</gene>
<dbReference type="Proteomes" id="UP001178507">
    <property type="component" value="Unassembled WGS sequence"/>
</dbReference>
<dbReference type="AlphaFoldDB" id="A0AA36I6J1"/>
<evidence type="ECO:0008006" key="4">
    <source>
        <dbReference type="Google" id="ProtNLM"/>
    </source>
</evidence>
<sequence>MAGSKPRGDEAAAPASLRRASADLARLAKGENWPRALHTLSNLSAAGVVCDAVCWNAAFGSRGASRWRAGVFGLLRSARAQQVRADVVSFNVATARVGETPGGWRKALALNWEMRQAALAPDEVSINSGVTALRGAAPAESWRWALNLLRCGGNLVTLNAVMGVCEKSALWLQAGAVLELVMQPDLVTFSTVASASLRGQAWRQALAAEKGDVVGFGLALAAAGRRGWEDAQALMQDLGGARIEPSLVCLGALLSALESSCVWRRALGALRRGPEAPPPAASAVCLGAASTACARTAQWREGLRLASGPFADLVTFSSAISACDAGKRWVQALRCLRAAGRHTDLVSHNTALSACGRAWRAALRTLRAMPGRRFTPDGLSLAAASSAAASRTGAWAWALRLAAEGGNVVCYASALDAAVASASASECSALFALPQLLRRLASAGVEAVRGV</sequence>
<dbReference type="PANTHER" id="PTHR47447:SF17">
    <property type="entry name" value="OS12G0638900 PROTEIN"/>
    <property type="match status" value="1"/>
</dbReference>
<keyword evidence="3" id="KW-1185">Reference proteome</keyword>
<organism evidence="2 3">
    <name type="scientific">Effrenium voratum</name>
    <dbReference type="NCBI Taxonomy" id="2562239"/>
    <lineage>
        <taxon>Eukaryota</taxon>
        <taxon>Sar</taxon>
        <taxon>Alveolata</taxon>
        <taxon>Dinophyceae</taxon>
        <taxon>Suessiales</taxon>
        <taxon>Symbiodiniaceae</taxon>
        <taxon>Effrenium</taxon>
    </lineage>
</organism>
<dbReference type="PANTHER" id="PTHR47447">
    <property type="entry name" value="OS03G0856100 PROTEIN"/>
    <property type="match status" value="1"/>
</dbReference>